<dbReference type="Proteomes" id="UP001610818">
    <property type="component" value="Unassembled WGS sequence"/>
</dbReference>
<proteinExistence type="predicted"/>
<gene>
    <name evidence="1" type="ORF">ACH4F9_42445</name>
</gene>
<keyword evidence="2" id="KW-1185">Reference proteome</keyword>
<dbReference type="RefSeq" id="WP_397718685.1">
    <property type="nucleotide sequence ID" value="NZ_JBIRGN010000014.1"/>
</dbReference>
<protein>
    <submittedName>
        <fullName evidence="1">Uncharacterized protein</fullName>
    </submittedName>
</protein>
<evidence type="ECO:0000313" key="2">
    <source>
        <dbReference type="Proteomes" id="UP001610818"/>
    </source>
</evidence>
<accession>A0ABW7R3Y9</accession>
<name>A0ABW7R3Y9_9ACTN</name>
<evidence type="ECO:0000313" key="1">
    <source>
        <dbReference type="EMBL" id="MFH8551658.1"/>
    </source>
</evidence>
<sequence length="111" mass="12150">MSRAEDPAPFPSGWPRARYRDLRRAMKALRLADHMLRRGLAYTPGDATDELIRTAAEQTGHHQPSETTCSLVRAVLVLLLSPSLPSPPRPGATPAEAVIRMTVTADNRPTP</sequence>
<dbReference type="EMBL" id="JBIRGQ010000014">
    <property type="protein sequence ID" value="MFH8551658.1"/>
    <property type="molecule type" value="Genomic_DNA"/>
</dbReference>
<comment type="caution">
    <text evidence="1">The sequence shown here is derived from an EMBL/GenBank/DDBJ whole genome shotgun (WGS) entry which is preliminary data.</text>
</comment>
<organism evidence="1 2">
    <name type="scientific">Streptomyces longisporoflavus</name>
    <dbReference type="NCBI Taxonomy" id="28044"/>
    <lineage>
        <taxon>Bacteria</taxon>
        <taxon>Bacillati</taxon>
        <taxon>Actinomycetota</taxon>
        <taxon>Actinomycetes</taxon>
        <taxon>Kitasatosporales</taxon>
        <taxon>Streptomycetaceae</taxon>
        <taxon>Streptomyces</taxon>
    </lineage>
</organism>
<reference evidence="1 2" key="1">
    <citation type="submission" date="2024-10" db="EMBL/GenBank/DDBJ databases">
        <title>The Natural Products Discovery Center: Release of the First 8490 Sequenced Strains for Exploring Actinobacteria Biosynthetic Diversity.</title>
        <authorList>
            <person name="Kalkreuter E."/>
            <person name="Kautsar S.A."/>
            <person name="Yang D."/>
            <person name="Bader C.D."/>
            <person name="Teijaro C.N."/>
            <person name="Fluegel L."/>
            <person name="Davis C.M."/>
            <person name="Simpson J.R."/>
            <person name="Lauterbach L."/>
            <person name="Steele A.D."/>
            <person name="Gui C."/>
            <person name="Meng S."/>
            <person name="Li G."/>
            <person name="Viehrig K."/>
            <person name="Ye F."/>
            <person name="Su P."/>
            <person name="Kiefer A.F."/>
            <person name="Nichols A."/>
            <person name="Cepeda A.J."/>
            <person name="Yan W."/>
            <person name="Fan B."/>
            <person name="Jiang Y."/>
            <person name="Adhikari A."/>
            <person name="Zheng C.-J."/>
            <person name="Schuster L."/>
            <person name="Cowan T.M."/>
            <person name="Smanski M.J."/>
            <person name="Chevrette M.G."/>
            <person name="De Carvalho L.P.S."/>
            <person name="Shen B."/>
        </authorList>
    </citation>
    <scope>NUCLEOTIDE SEQUENCE [LARGE SCALE GENOMIC DNA]</scope>
    <source>
        <strain evidence="1 2">NPDC017990</strain>
    </source>
</reference>